<dbReference type="AlphaFoldDB" id="A0AAV0IZL9"/>
<dbReference type="EMBL" id="CAMGYJ010000004">
    <property type="protein sequence ID" value="CAI0403101.1"/>
    <property type="molecule type" value="Genomic_DNA"/>
</dbReference>
<accession>A0AAV0IZL9</accession>
<protein>
    <submittedName>
        <fullName evidence="1">Uncharacterized protein</fullName>
    </submittedName>
</protein>
<name>A0AAV0IZL9_9ROSI</name>
<dbReference type="Proteomes" id="UP001154282">
    <property type="component" value="Unassembled WGS sequence"/>
</dbReference>
<evidence type="ECO:0000313" key="1">
    <source>
        <dbReference type="EMBL" id="CAI0403101.1"/>
    </source>
</evidence>
<comment type="caution">
    <text evidence="1">The sequence shown here is derived from an EMBL/GenBank/DDBJ whole genome shotgun (WGS) entry which is preliminary data.</text>
</comment>
<gene>
    <name evidence="1" type="ORF">LITE_LOCUS11899</name>
</gene>
<evidence type="ECO:0000313" key="2">
    <source>
        <dbReference type="Proteomes" id="UP001154282"/>
    </source>
</evidence>
<organism evidence="1 2">
    <name type="scientific">Linum tenue</name>
    <dbReference type="NCBI Taxonomy" id="586396"/>
    <lineage>
        <taxon>Eukaryota</taxon>
        <taxon>Viridiplantae</taxon>
        <taxon>Streptophyta</taxon>
        <taxon>Embryophyta</taxon>
        <taxon>Tracheophyta</taxon>
        <taxon>Spermatophyta</taxon>
        <taxon>Magnoliopsida</taxon>
        <taxon>eudicotyledons</taxon>
        <taxon>Gunneridae</taxon>
        <taxon>Pentapetalae</taxon>
        <taxon>rosids</taxon>
        <taxon>fabids</taxon>
        <taxon>Malpighiales</taxon>
        <taxon>Linaceae</taxon>
        <taxon>Linum</taxon>
    </lineage>
</organism>
<feature type="non-terminal residue" evidence="1">
    <location>
        <position position="72"/>
    </location>
</feature>
<keyword evidence="2" id="KW-1185">Reference proteome</keyword>
<sequence length="72" mass="8729">MKIPMFQRWEDMISWLIVKYGKQTEEAEAGRLIWQSWISQMWRERCSRMYGGKVRSMNEVLAVIRTEVVYVL</sequence>
<reference evidence="1" key="1">
    <citation type="submission" date="2022-08" db="EMBL/GenBank/DDBJ databases">
        <authorList>
            <person name="Gutierrez-Valencia J."/>
        </authorList>
    </citation>
    <scope>NUCLEOTIDE SEQUENCE</scope>
</reference>
<proteinExistence type="predicted"/>